<feature type="binding site" evidence="8">
    <location>
        <position position="489"/>
    </location>
    <ligand>
        <name>L-aspartate</name>
        <dbReference type="ChEBI" id="CHEBI:29991"/>
    </ligand>
</feature>
<dbReference type="Gene3D" id="3.30.930.10">
    <property type="entry name" value="Bira Bifunctional Protein, Domain 2"/>
    <property type="match status" value="1"/>
</dbReference>
<feature type="binding site" evidence="8">
    <location>
        <position position="226"/>
    </location>
    <ligand>
        <name>ATP</name>
        <dbReference type="ChEBI" id="CHEBI:30616"/>
    </ligand>
</feature>
<dbReference type="SUPFAM" id="SSF55681">
    <property type="entry name" value="Class II aaRS and biotin synthetases"/>
    <property type="match status" value="1"/>
</dbReference>
<dbReference type="InterPro" id="IPR002312">
    <property type="entry name" value="Asp/Asn-tRNA-synth_IIb"/>
</dbReference>
<protein>
    <recommendedName>
        <fullName evidence="8">Aspartate--tRNA ligase</fullName>
        <ecNumber evidence="8">6.1.1.12</ecNumber>
    </recommendedName>
    <alternativeName>
        <fullName evidence="8">Aspartyl-tRNA synthetase</fullName>
        <shortName evidence="8">AspRS</shortName>
    </alternativeName>
</protein>
<dbReference type="EMBL" id="AP012554">
    <property type="protein sequence ID" value="BAO00564.1"/>
    <property type="molecule type" value="Genomic_DNA"/>
</dbReference>
<dbReference type="CDD" id="cd04317">
    <property type="entry name" value="EcAspRS_like_N"/>
    <property type="match status" value="1"/>
</dbReference>
<comment type="similarity">
    <text evidence="1 8">Belongs to the class-II aminoacyl-tRNA synthetase family. Type 1 subfamily.</text>
</comment>
<dbReference type="KEGG" id="hhs:HHS_05940"/>
<dbReference type="InterPro" id="IPR045864">
    <property type="entry name" value="aa-tRNA-synth_II/BPL/LPL"/>
</dbReference>
<organism evidence="10 11">
    <name type="scientific">Candidatus Pantoea carbekii</name>
    <dbReference type="NCBI Taxonomy" id="1235990"/>
    <lineage>
        <taxon>Bacteria</taxon>
        <taxon>Pseudomonadati</taxon>
        <taxon>Pseudomonadota</taxon>
        <taxon>Gammaproteobacteria</taxon>
        <taxon>Enterobacterales</taxon>
        <taxon>Erwiniaceae</taxon>
        <taxon>Pantoea</taxon>
    </lineage>
</organism>
<dbReference type="NCBIfam" id="NF001750">
    <property type="entry name" value="PRK00476.1"/>
    <property type="match status" value="1"/>
</dbReference>
<evidence type="ECO:0000256" key="8">
    <source>
        <dbReference type="HAMAP-Rule" id="MF_00044"/>
    </source>
</evidence>
<dbReference type="InterPro" id="IPR047090">
    <property type="entry name" value="AspRS_core"/>
</dbReference>
<feature type="binding site" evidence="8">
    <location>
        <position position="482"/>
    </location>
    <ligand>
        <name>ATP</name>
        <dbReference type="ChEBI" id="CHEBI:30616"/>
    </ligand>
</feature>
<comment type="function">
    <text evidence="8">Catalyzes the attachment of L-aspartate to tRNA(Asp) in a two-step reaction: L-aspartate is first activated by ATP to form Asp-AMP and then transferred to the acceptor end of tRNA(Asp).</text>
</comment>
<dbReference type="eggNOG" id="COG0173">
    <property type="taxonomic scope" value="Bacteria"/>
</dbReference>
<dbReference type="Pfam" id="PF00152">
    <property type="entry name" value="tRNA-synt_2"/>
    <property type="match status" value="1"/>
</dbReference>
<dbReference type="PANTHER" id="PTHR22594">
    <property type="entry name" value="ASPARTYL/LYSYL-TRNA SYNTHETASE"/>
    <property type="match status" value="1"/>
</dbReference>
<evidence type="ECO:0000256" key="1">
    <source>
        <dbReference type="ARBA" id="ARBA00006303"/>
    </source>
</evidence>
<comment type="subunit">
    <text evidence="8">Homodimer.</text>
</comment>
<gene>
    <name evidence="8 10" type="primary">aspS</name>
    <name evidence="10" type="ORF">HHS_05940</name>
</gene>
<dbReference type="InterPro" id="IPR047089">
    <property type="entry name" value="Asp-tRNA-ligase_1_N"/>
</dbReference>
<keyword evidence="2 8" id="KW-0963">Cytoplasm</keyword>
<dbReference type="Pfam" id="PF01336">
    <property type="entry name" value="tRNA_anti-codon"/>
    <property type="match status" value="1"/>
</dbReference>
<feature type="binding site" evidence="8">
    <location>
        <begin position="534"/>
        <end position="537"/>
    </location>
    <ligand>
        <name>ATP</name>
        <dbReference type="ChEBI" id="CHEBI:30616"/>
    </ligand>
</feature>
<comment type="catalytic activity">
    <reaction evidence="8">
        <text>tRNA(Asp) + L-aspartate + ATP = L-aspartyl-tRNA(Asp) + AMP + diphosphate</text>
        <dbReference type="Rhea" id="RHEA:19649"/>
        <dbReference type="Rhea" id="RHEA-COMP:9660"/>
        <dbReference type="Rhea" id="RHEA-COMP:9678"/>
        <dbReference type="ChEBI" id="CHEBI:29991"/>
        <dbReference type="ChEBI" id="CHEBI:30616"/>
        <dbReference type="ChEBI" id="CHEBI:33019"/>
        <dbReference type="ChEBI" id="CHEBI:78442"/>
        <dbReference type="ChEBI" id="CHEBI:78516"/>
        <dbReference type="ChEBI" id="CHEBI:456215"/>
        <dbReference type="EC" id="6.1.1.12"/>
    </reaction>
</comment>
<dbReference type="GO" id="GO:0006422">
    <property type="term" value="P:aspartyl-tRNA aminoacylation"/>
    <property type="evidence" value="ECO:0007669"/>
    <property type="project" value="UniProtKB-UniRule"/>
</dbReference>
<keyword evidence="11" id="KW-1185">Reference proteome</keyword>
<dbReference type="CDD" id="cd00777">
    <property type="entry name" value="AspRS_core"/>
    <property type="match status" value="1"/>
</dbReference>
<evidence type="ECO:0000256" key="5">
    <source>
        <dbReference type="ARBA" id="ARBA00022840"/>
    </source>
</evidence>
<evidence type="ECO:0000256" key="7">
    <source>
        <dbReference type="ARBA" id="ARBA00023146"/>
    </source>
</evidence>
<dbReference type="EC" id="6.1.1.12" evidence="8"/>
<dbReference type="SUPFAM" id="SSF55261">
    <property type="entry name" value="GAD domain-like"/>
    <property type="match status" value="1"/>
</dbReference>
<dbReference type="PATRIC" id="fig|1235990.3.peg.589"/>
<dbReference type="InterPro" id="IPR004364">
    <property type="entry name" value="Aa-tRNA-synt_II"/>
</dbReference>
<keyword evidence="3 8" id="KW-0436">Ligase</keyword>
<dbReference type="SUPFAM" id="SSF50249">
    <property type="entry name" value="Nucleic acid-binding proteins"/>
    <property type="match status" value="1"/>
</dbReference>
<dbReference type="InterPro" id="IPR012340">
    <property type="entry name" value="NA-bd_OB-fold"/>
</dbReference>
<feature type="domain" description="Aminoacyl-transfer RNA synthetases class-II family profile" evidence="9">
    <location>
        <begin position="141"/>
        <end position="555"/>
    </location>
</feature>
<dbReference type="GO" id="GO:0005737">
    <property type="term" value="C:cytoplasm"/>
    <property type="evidence" value="ECO:0007669"/>
    <property type="project" value="UniProtKB-SubCell"/>
</dbReference>
<comment type="caution">
    <text evidence="8">Lacks conserved residue(s) required for the propagation of feature annotation.</text>
</comment>
<dbReference type="AlphaFoldDB" id="U3U894"/>
<sequence>MRTEYCGKINFSHINKKVTLCGWVNRYRNLGKLIFIDIRDCKGIVQVFFNSDYAEAFKVASTLRNEFCIQITGIVLLRDEKNKNRDMLTGEIEICAHSINILNEAEPIPLDFHKTNNEETRLKYRYLDLRHPIMLNRLKKRAKITSIVRRFMECEGFLDVETPILTKATPEGARDYLVPSRIHKGTFYALPQSPQLFKQLLMISGFDRYYQIVKCFRDEDLRADRQPEFTQIDIEMSFITADQVRDITERLIRTLWIQLINVDLGAFPKITFKEAISRYGSDKPDLRNPMQLIDVADLMKKINFPLFYDAANDPKSRIAALCVPGGAKLTRKEIDKYCKYVENYGVKNLTWIKIANYINPIQDSEGSITKHLSIDIIEKILKRTSAQNGDLIFFVADRIKVVSNSLGELRLKIGQDLKITNQHTWAPLWVIDFPMFEENDEGTIVAMHHTFTSPKTCYADHLKDQPLKTIANAYDMVINGYEVGSGSVRIHSEKIQRLVFNILGITKNEQQNKFGFLLDALKLGAPPHAGFAFGLDRLTMLLTNSENIRDVIAFPKTTAASCLMTEAPSKVNATLLSELGIQIIP</sequence>
<dbReference type="STRING" id="1235990.BMSBPS_0223"/>
<evidence type="ECO:0000259" key="9">
    <source>
        <dbReference type="PROSITE" id="PS50862"/>
    </source>
</evidence>
<keyword evidence="5 8" id="KW-0067">ATP-binding</keyword>
<dbReference type="InterPro" id="IPR006195">
    <property type="entry name" value="aa-tRNA-synth_II"/>
</dbReference>
<keyword evidence="4 8" id="KW-0547">Nucleotide-binding</keyword>
<feature type="region of interest" description="Aspartate" evidence="8">
    <location>
        <begin position="195"/>
        <end position="198"/>
    </location>
</feature>
<dbReference type="InterPro" id="IPR004365">
    <property type="entry name" value="NA-bd_OB_tRNA"/>
</dbReference>
<accession>U3U894</accession>
<evidence type="ECO:0000256" key="2">
    <source>
        <dbReference type="ARBA" id="ARBA00022490"/>
    </source>
</evidence>
<dbReference type="GO" id="GO:0004815">
    <property type="term" value="F:aspartate-tRNA ligase activity"/>
    <property type="evidence" value="ECO:0007669"/>
    <property type="project" value="UniProtKB-UniRule"/>
</dbReference>
<evidence type="ECO:0000313" key="10">
    <source>
        <dbReference type="EMBL" id="BAO00564.1"/>
    </source>
</evidence>
<dbReference type="OrthoDB" id="9802326at2"/>
<dbReference type="PANTHER" id="PTHR22594:SF5">
    <property type="entry name" value="ASPARTATE--TRNA LIGASE, MITOCHONDRIAL"/>
    <property type="match status" value="1"/>
</dbReference>
<dbReference type="GO" id="GO:0005524">
    <property type="term" value="F:ATP binding"/>
    <property type="evidence" value="ECO:0007669"/>
    <property type="project" value="UniProtKB-UniRule"/>
</dbReference>
<dbReference type="NCBIfam" id="TIGR00459">
    <property type="entry name" value="aspS_bact"/>
    <property type="match status" value="1"/>
</dbReference>
<keyword evidence="6 8" id="KW-0648">Protein biosynthesis</keyword>
<feature type="binding site" evidence="8">
    <location>
        <position position="171"/>
    </location>
    <ligand>
        <name>L-aspartate</name>
        <dbReference type="ChEBI" id="CHEBI:29991"/>
    </ligand>
</feature>
<dbReference type="InterPro" id="IPR004524">
    <property type="entry name" value="Asp-tRNA-ligase_1"/>
</dbReference>
<keyword evidence="7 8" id="KW-0030">Aminoacyl-tRNA synthetase</keyword>
<reference evidence="10 11" key="1">
    <citation type="submission" date="2012-10" db="EMBL/GenBank/DDBJ databases">
        <title>Genome sequence of the symbiont of the pentatomidae stink bug Halyomorpha halys.</title>
        <authorList>
            <person name="Kobayashi H."/>
            <person name="Fujii-Muramatsu R."/>
            <person name="Takeishi K."/>
            <person name="Noda H."/>
        </authorList>
    </citation>
    <scope>NUCLEOTIDE SEQUENCE [LARGE SCALE GENOMIC DNA]</scope>
</reference>
<comment type="subcellular location">
    <subcellularLocation>
        <location evidence="8">Cytoplasm</location>
    </subcellularLocation>
</comment>
<evidence type="ECO:0000313" key="11">
    <source>
        <dbReference type="Proteomes" id="UP000016900"/>
    </source>
</evidence>
<evidence type="ECO:0000256" key="3">
    <source>
        <dbReference type="ARBA" id="ARBA00022598"/>
    </source>
</evidence>
<dbReference type="Gene3D" id="3.30.1360.30">
    <property type="entry name" value="GAD-like domain"/>
    <property type="match status" value="1"/>
</dbReference>
<dbReference type="HAMAP" id="MF_00044">
    <property type="entry name" value="Asp_tRNA_synth_type1"/>
    <property type="match status" value="1"/>
</dbReference>
<name>U3U894_9GAMM</name>
<dbReference type="Proteomes" id="UP000016900">
    <property type="component" value="Chromosome"/>
</dbReference>
<dbReference type="InterPro" id="IPR029351">
    <property type="entry name" value="GAD_dom"/>
</dbReference>
<evidence type="ECO:0000256" key="6">
    <source>
        <dbReference type="ARBA" id="ARBA00022917"/>
    </source>
</evidence>
<feature type="binding site" evidence="8">
    <location>
        <begin position="217"/>
        <end position="219"/>
    </location>
    <ligand>
        <name>ATP</name>
        <dbReference type="ChEBI" id="CHEBI:30616"/>
    </ligand>
</feature>
<feature type="binding site" evidence="8">
    <location>
        <position position="448"/>
    </location>
    <ligand>
        <name>L-aspartate</name>
        <dbReference type="ChEBI" id="CHEBI:29991"/>
    </ligand>
</feature>
<dbReference type="InterPro" id="IPR004115">
    <property type="entry name" value="GAD-like_sf"/>
</dbReference>
<dbReference type="GO" id="GO:0003676">
    <property type="term" value="F:nucleic acid binding"/>
    <property type="evidence" value="ECO:0007669"/>
    <property type="project" value="InterPro"/>
</dbReference>
<dbReference type="Gene3D" id="2.40.50.140">
    <property type="entry name" value="Nucleic acid-binding proteins"/>
    <property type="match status" value="1"/>
</dbReference>
<dbReference type="PRINTS" id="PR01042">
    <property type="entry name" value="TRNASYNTHASP"/>
</dbReference>
<proteinExistence type="inferred from homology"/>
<dbReference type="Pfam" id="PF02938">
    <property type="entry name" value="GAD"/>
    <property type="match status" value="1"/>
</dbReference>
<dbReference type="PROSITE" id="PS50862">
    <property type="entry name" value="AA_TRNA_LIGASE_II"/>
    <property type="match status" value="1"/>
</dbReference>
<feature type="binding site" evidence="8">
    <location>
        <position position="217"/>
    </location>
    <ligand>
        <name>L-aspartate</name>
        <dbReference type="ChEBI" id="CHEBI:29991"/>
    </ligand>
</feature>
<evidence type="ECO:0000256" key="4">
    <source>
        <dbReference type="ARBA" id="ARBA00022741"/>
    </source>
</evidence>